<sequence>MNYTNMIEIDQIILAQNTKDESILALLAKSVYVSVRRSVAKNIASTKQILEQLCQDPSMNVTYIANKFCQNNKIKRDIISNNPCVICLVDEKDYINVCGSCEKIDNHKKYLF</sequence>
<organism evidence="1 2">
    <name type="scientific">Arcobacter suis CECT 7833</name>
    <dbReference type="NCBI Taxonomy" id="663365"/>
    <lineage>
        <taxon>Bacteria</taxon>
        <taxon>Pseudomonadati</taxon>
        <taxon>Campylobacterota</taxon>
        <taxon>Epsilonproteobacteria</taxon>
        <taxon>Campylobacterales</taxon>
        <taxon>Arcobacteraceae</taxon>
        <taxon>Arcobacter</taxon>
    </lineage>
</organism>
<dbReference type="KEGG" id="asui:ASUIS_0696"/>
<name>A0AAD0SW93_9BACT</name>
<evidence type="ECO:0000313" key="1">
    <source>
        <dbReference type="EMBL" id="AXX89192.1"/>
    </source>
</evidence>
<dbReference type="EMBL" id="CP032100">
    <property type="protein sequence ID" value="AXX89192.1"/>
    <property type="molecule type" value="Genomic_DNA"/>
</dbReference>
<protein>
    <submittedName>
        <fullName evidence="1">Uncharacterized protein</fullName>
    </submittedName>
</protein>
<gene>
    <name evidence="1" type="ORF">ASUIS_0696</name>
</gene>
<dbReference type="AlphaFoldDB" id="A0AAD0SW93"/>
<keyword evidence="2" id="KW-1185">Reference proteome</keyword>
<dbReference type="Gene3D" id="1.25.10.10">
    <property type="entry name" value="Leucine-rich Repeat Variant"/>
    <property type="match status" value="1"/>
</dbReference>
<reference evidence="1 2" key="1">
    <citation type="submission" date="2018-08" db="EMBL/GenBank/DDBJ databases">
        <title>Complete genome of the Arcobacter suis type strain LMG 26152.</title>
        <authorList>
            <person name="Miller W.G."/>
            <person name="Yee E."/>
            <person name="Bono J.L."/>
        </authorList>
    </citation>
    <scope>NUCLEOTIDE SEQUENCE [LARGE SCALE GENOMIC DNA]</scope>
    <source>
        <strain evidence="1 2">CECT 7833</strain>
    </source>
</reference>
<dbReference type="Proteomes" id="UP000263040">
    <property type="component" value="Chromosome"/>
</dbReference>
<dbReference type="RefSeq" id="WP_118885747.1">
    <property type="nucleotide sequence ID" value="NZ_CP032100.1"/>
</dbReference>
<evidence type="ECO:0000313" key="2">
    <source>
        <dbReference type="Proteomes" id="UP000263040"/>
    </source>
</evidence>
<accession>A0AAD0SW93</accession>
<dbReference type="InterPro" id="IPR011989">
    <property type="entry name" value="ARM-like"/>
</dbReference>
<proteinExistence type="predicted"/>